<keyword evidence="1" id="KW-0472">Membrane</keyword>
<feature type="transmembrane region" description="Helical" evidence="1">
    <location>
        <begin position="107"/>
        <end position="125"/>
    </location>
</feature>
<keyword evidence="1" id="KW-0812">Transmembrane</keyword>
<dbReference type="Pfam" id="PF13386">
    <property type="entry name" value="DsbD_2"/>
    <property type="match status" value="1"/>
</dbReference>
<dbReference type="EMBL" id="QQAV01000009">
    <property type="protein sequence ID" value="RDI21257.1"/>
    <property type="molecule type" value="Genomic_DNA"/>
</dbReference>
<evidence type="ECO:0000313" key="4">
    <source>
        <dbReference type="Proteomes" id="UP000255265"/>
    </source>
</evidence>
<dbReference type="AlphaFoldDB" id="A0A370F9C9"/>
<proteinExistence type="predicted"/>
<feature type="transmembrane region" description="Helical" evidence="1">
    <location>
        <begin position="159"/>
        <end position="178"/>
    </location>
</feature>
<dbReference type="RefSeq" id="WP_114804035.1">
    <property type="nucleotide sequence ID" value="NZ_QQAV01000009.1"/>
</dbReference>
<feature type="transmembrane region" description="Helical" evidence="1">
    <location>
        <begin position="185"/>
        <end position="206"/>
    </location>
</feature>
<protein>
    <recommendedName>
        <fullName evidence="2">Urease accessory protein UreH-like transmembrane domain-containing protein</fullName>
    </recommendedName>
</protein>
<dbReference type="Proteomes" id="UP000255265">
    <property type="component" value="Unassembled WGS sequence"/>
</dbReference>
<dbReference type="InterPro" id="IPR039447">
    <property type="entry name" value="UreH-like_TM_dom"/>
</dbReference>
<accession>A0A370F9C9</accession>
<evidence type="ECO:0000313" key="3">
    <source>
        <dbReference type="EMBL" id="RDI21257.1"/>
    </source>
</evidence>
<evidence type="ECO:0000259" key="2">
    <source>
        <dbReference type="Pfam" id="PF13386"/>
    </source>
</evidence>
<dbReference type="PANTHER" id="PTHR42208:SF1">
    <property type="entry name" value="HEAVY METAL TRANSPORTER"/>
    <property type="match status" value="1"/>
</dbReference>
<gene>
    <name evidence="3" type="ORF">DFR41_10953</name>
</gene>
<sequence>MAWIEGLALSATLLGVASAPHCAMMCGPACTSLMSACTRRPMAQAGDKSQVQIFPRGSGEPASITPSMQLAFHGGRLLSYAATGALVASATGMLATLSATLTALKPLWLLMHAVVLSWGIVLAAVGRQPLWAAQLGRGAMQRAATCAASPRGLLAVGSVWALMPCGMLYSALMLAALAGSPFEGATLMVLFGAGGAAGLWLAPRFWSYLRGGQGTWRAAAGTRVAGLLLATAAGYALWMDLREQVARWCA</sequence>
<feature type="transmembrane region" description="Helical" evidence="1">
    <location>
        <begin position="218"/>
        <end position="238"/>
    </location>
</feature>
<comment type="caution">
    <text evidence="3">The sequence shown here is derived from an EMBL/GenBank/DDBJ whole genome shotgun (WGS) entry which is preliminary data.</text>
</comment>
<keyword evidence="4" id="KW-1185">Reference proteome</keyword>
<dbReference type="PANTHER" id="PTHR42208">
    <property type="entry name" value="HEAVY METAL TRANSPORTER-RELATED"/>
    <property type="match status" value="1"/>
</dbReference>
<keyword evidence="1" id="KW-1133">Transmembrane helix</keyword>
<feature type="transmembrane region" description="Helical" evidence="1">
    <location>
        <begin position="77"/>
        <end position="95"/>
    </location>
</feature>
<feature type="domain" description="Urease accessory protein UreH-like transmembrane" evidence="2">
    <location>
        <begin position="11"/>
        <end position="232"/>
    </location>
</feature>
<reference evidence="3 4" key="1">
    <citation type="submission" date="2018-07" db="EMBL/GenBank/DDBJ databases">
        <title>Genomic Encyclopedia of Type Strains, Phase IV (KMG-IV): sequencing the most valuable type-strain genomes for metagenomic binning, comparative biology and taxonomic classification.</title>
        <authorList>
            <person name="Goeker M."/>
        </authorList>
    </citation>
    <scope>NUCLEOTIDE SEQUENCE [LARGE SCALE GENOMIC DNA]</scope>
    <source>
        <strain evidence="3 4">DSM 21352</strain>
    </source>
</reference>
<organism evidence="3 4">
    <name type="scientific">Pseudacidovorax intermedius</name>
    <dbReference type="NCBI Taxonomy" id="433924"/>
    <lineage>
        <taxon>Bacteria</taxon>
        <taxon>Pseudomonadati</taxon>
        <taxon>Pseudomonadota</taxon>
        <taxon>Betaproteobacteria</taxon>
        <taxon>Burkholderiales</taxon>
        <taxon>Comamonadaceae</taxon>
        <taxon>Pseudacidovorax</taxon>
    </lineage>
</organism>
<dbReference type="OrthoDB" id="9155091at2"/>
<evidence type="ECO:0000256" key="1">
    <source>
        <dbReference type="SAM" id="Phobius"/>
    </source>
</evidence>
<name>A0A370F9C9_9BURK</name>